<keyword evidence="2" id="KW-1185">Reference proteome</keyword>
<dbReference type="EMBL" id="CAJQZP010000692">
    <property type="protein sequence ID" value="CAG4976845.1"/>
    <property type="molecule type" value="Genomic_DNA"/>
</dbReference>
<accession>A0A8S3WUA6</accession>
<dbReference type="AlphaFoldDB" id="A0A8S3WUA6"/>
<sequence>MPVDLARSTSDTYSAGRCGLRCGQGGGSSTFTRAPEMRAHVAAMTMQAPGPVSSAFVAVFTIAVRFSIVQSFGGQHIQAMYL</sequence>
<comment type="caution">
    <text evidence="1">The sequence shown here is derived from an EMBL/GenBank/DDBJ whole genome shotgun (WGS) entry which is preliminary data.</text>
</comment>
<proteinExistence type="predicted"/>
<dbReference type="Proteomes" id="UP000691718">
    <property type="component" value="Unassembled WGS sequence"/>
</dbReference>
<gene>
    <name evidence="1" type="ORF">PAPOLLO_LOCUS9313</name>
</gene>
<reference evidence="1" key="1">
    <citation type="submission" date="2021-04" db="EMBL/GenBank/DDBJ databases">
        <authorList>
            <person name="Tunstrom K."/>
        </authorList>
    </citation>
    <scope>NUCLEOTIDE SEQUENCE</scope>
</reference>
<protein>
    <submittedName>
        <fullName evidence="1">(apollo) hypothetical protein</fullName>
    </submittedName>
</protein>
<evidence type="ECO:0000313" key="1">
    <source>
        <dbReference type="EMBL" id="CAG4976845.1"/>
    </source>
</evidence>
<name>A0A8S3WUA6_PARAO</name>
<evidence type="ECO:0000313" key="2">
    <source>
        <dbReference type="Proteomes" id="UP000691718"/>
    </source>
</evidence>
<organism evidence="1 2">
    <name type="scientific">Parnassius apollo</name>
    <name type="common">Apollo butterfly</name>
    <name type="synonym">Papilio apollo</name>
    <dbReference type="NCBI Taxonomy" id="110799"/>
    <lineage>
        <taxon>Eukaryota</taxon>
        <taxon>Metazoa</taxon>
        <taxon>Ecdysozoa</taxon>
        <taxon>Arthropoda</taxon>
        <taxon>Hexapoda</taxon>
        <taxon>Insecta</taxon>
        <taxon>Pterygota</taxon>
        <taxon>Neoptera</taxon>
        <taxon>Endopterygota</taxon>
        <taxon>Lepidoptera</taxon>
        <taxon>Glossata</taxon>
        <taxon>Ditrysia</taxon>
        <taxon>Papilionoidea</taxon>
        <taxon>Papilionidae</taxon>
        <taxon>Parnassiinae</taxon>
        <taxon>Parnassini</taxon>
        <taxon>Parnassius</taxon>
        <taxon>Parnassius</taxon>
    </lineage>
</organism>